<dbReference type="PANTHER" id="PTHR24023:SF1082">
    <property type="entry name" value="COLLAGEN TRIPLE HELIX REPEAT"/>
    <property type="match status" value="1"/>
</dbReference>
<sequence>MSCPSVHSLHHDTCTTEGLTDHAAPGADLGQNPGSRSDSERRRCVMRSEQATRQVWKTSPYPQTEALPLIPRAALRGEKVEHRTTATDLRTVQLVRFRSPQRGTFGEKGSSVILCEKDLLRLILKVHDRQSEDNSNTDHLMRYKRYAEVEESETLLTSEDSASPVISTDIEKSGSYGAEGYGGYDDPGVIVVPHEDYDTSYPYLLKFLAALSIATWVFLGLLAAQTLAALILLAGPKGAKGDKGPKGIKGMKGDKGMKGIKGMKGDKGIKGVQGPSGAIGDTGEAGETGEAGVIGDTGPKGFKGPIGTMGTKGTKGPKGAKGDKGDKGAKGLKGMSPRHSCILSRQHLELTCVPVRVSNSTAPGTLLFTPSLNAR</sequence>
<dbReference type="PANTHER" id="PTHR24023">
    <property type="entry name" value="COLLAGEN ALPHA"/>
    <property type="match status" value="1"/>
</dbReference>
<gene>
    <name evidence="3" type="ORF">HAZT_HAZT004566</name>
</gene>
<organism evidence="3">
    <name type="scientific">Hyalella azteca</name>
    <name type="common">Amphipod</name>
    <dbReference type="NCBI Taxonomy" id="294128"/>
    <lineage>
        <taxon>Eukaryota</taxon>
        <taxon>Metazoa</taxon>
        <taxon>Ecdysozoa</taxon>
        <taxon>Arthropoda</taxon>
        <taxon>Crustacea</taxon>
        <taxon>Multicrustacea</taxon>
        <taxon>Malacostraca</taxon>
        <taxon>Eumalacostraca</taxon>
        <taxon>Peracarida</taxon>
        <taxon>Amphipoda</taxon>
        <taxon>Senticaudata</taxon>
        <taxon>Talitrida</taxon>
        <taxon>Talitroidea</taxon>
        <taxon>Hyalellidae</taxon>
        <taxon>Hyalella</taxon>
    </lineage>
</organism>
<feature type="region of interest" description="Disordered" evidence="1">
    <location>
        <begin position="1"/>
        <end position="42"/>
    </location>
</feature>
<protein>
    <submittedName>
        <fullName evidence="3">Uncharacterized protein</fullName>
    </submittedName>
</protein>
<dbReference type="GO" id="GO:0030020">
    <property type="term" value="F:extracellular matrix structural constituent conferring tensile strength"/>
    <property type="evidence" value="ECO:0007669"/>
    <property type="project" value="TreeGrafter"/>
</dbReference>
<feature type="compositionally biased region" description="Low complexity" evidence="1">
    <location>
        <begin position="303"/>
        <end position="314"/>
    </location>
</feature>
<keyword evidence="2" id="KW-1133">Transmembrane helix</keyword>
<dbReference type="OrthoDB" id="10061379at2759"/>
<comment type="caution">
    <text evidence="3">The sequence shown here is derived from an EMBL/GenBank/DDBJ whole genome shotgun (WGS) entry which is preliminary data.</text>
</comment>
<evidence type="ECO:0000256" key="2">
    <source>
        <dbReference type="SAM" id="Phobius"/>
    </source>
</evidence>
<dbReference type="InterPro" id="IPR008160">
    <property type="entry name" value="Collagen"/>
</dbReference>
<dbReference type="AlphaFoldDB" id="A0A6A0HDC5"/>
<evidence type="ECO:0000313" key="3">
    <source>
        <dbReference type="EMBL" id="KAA0203813.1"/>
    </source>
</evidence>
<name>A0A6A0HDC5_HYAAZ</name>
<accession>A0A6A0HDC5</accession>
<feature type="transmembrane region" description="Helical" evidence="2">
    <location>
        <begin position="207"/>
        <end position="233"/>
    </location>
</feature>
<reference evidence="3" key="1">
    <citation type="submission" date="2014-08" db="EMBL/GenBank/DDBJ databases">
        <authorList>
            <person name="Murali S."/>
            <person name="Richards S."/>
            <person name="Bandaranaike D."/>
            <person name="Bellair M."/>
            <person name="Blankenburg K."/>
            <person name="Chao H."/>
            <person name="Dinh H."/>
            <person name="Doddapaneni H."/>
            <person name="Dugan-Rocha S."/>
            <person name="Elkadiri S."/>
            <person name="Gnanaolivu R."/>
            <person name="Hughes D."/>
            <person name="Lee S."/>
            <person name="Li M."/>
            <person name="Ming W."/>
            <person name="Munidasa M."/>
            <person name="Muniz J."/>
            <person name="Nguyen L."/>
            <person name="Osuji N."/>
            <person name="Pu L.-L."/>
            <person name="Puazo M."/>
            <person name="Skinner E."/>
            <person name="Qu C."/>
            <person name="Quiroz J."/>
            <person name="Raj R."/>
            <person name="Weissenberger G."/>
            <person name="Xin Y."/>
            <person name="Zou X."/>
            <person name="Han Y."/>
            <person name="Worley K."/>
            <person name="Muzny D."/>
            <person name="Gibbs R."/>
        </authorList>
    </citation>
    <scope>NUCLEOTIDE SEQUENCE</scope>
    <source>
        <strain evidence="3">HAZT.00-mixed</strain>
        <tissue evidence="3">Whole organism</tissue>
    </source>
</reference>
<dbReference type="Proteomes" id="UP000711488">
    <property type="component" value="Unassembled WGS sequence"/>
</dbReference>
<reference evidence="3" key="2">
    <citation type="journal article" date="2018" name="Environ. Sci. Technol.">
        <title>The Toxicogenome of Hyalella azteca: A Model for Sediment Ecotoxicology and Evolutionary Toxicology.</title>
        <authorList>
            <person name="Poynton H.C."/>
            <person name="Hasenbein S."/>
            <person name="Benoit J.B."/>
            <person name="Sepulveda M.S."/>
            <person name="Poelchau M.F."/>
            <person name="Hughes D.S.T."/>
            <person name="Murali S.C."/>
            <person name="Chen S."/>
            <person name="Glastad K.M."/>
            <person name="Goodisman M.A.D."/>
            <person name="Werren J.H."/>
            <person name="Vineis J.H."/>
            <person name="Bowen J.L."/>
            <person name="Friedrich M."/>
            <person name="Jones J."/>
            <person name="Robertson H.M."/>
            <person name="Feyereisen R."/>
            <person name="Mechler-Hickson A."/>
            <person name="Mathers N."/>
            <person name="Lee C.E."/>
            <person name="Colbourne J.K."/>
            <person name="Biales A."/>
            <person name="Johnston J.S."/>
            <person name="Wellborn G.A."/>
            <person name="Rosendale A.J."/>
            <person name="Cridge A.G."/>
            <person name="Munoz-Torres M.C."/>
            <person name="Bain P.A."/>
            <person name="Manny A.R."/>
            <person name="Major K.M."/>
            <person name="Lambert F.N."/>
            <person name="Vulpe C.D."/>
            <person name="Tuck P."/>
            <person name="Blalock B.J."/>
            <person name="Lin Y.Y."/>
            <person name="Smith M.E."/>
            <person name="Ochoa-Acuna H."/>
            <person name="Chen M.M."/>
            <person name="Childers C.P."/>
            <person name="Qu J."/>
            <person name="Dugan S."/>
            <person name="Lee S.L."/>
            <person name="Chao H."/>
            <person name="Dinh H."/>
            <person name="Han Y."/>
            <person name="Doddapaneni H."/>
            <person name="Worley K.C."/>
            <person name="Muzny D.M."/>
            <person name="Gibbs R.A."/>
            <person name="Richards S."/>
        </authorList>
    </citation>
    <scope>NUCLEOTIDE SEQUENCE</scope>
    <source>
        <strain evidence="3">HAZT.00-mixed</strain>
        <tissue evidence="3">Whole organism</tissue>
    </source>
</reference>
<reference evidence="3" key="3">
    <citation type="submission" date="2019-06" db="EMBL/GenBank/DDBJ databases">
        <authorList>
            <person name="Poynton C."/>
            <person name="Hasenbein S."/>
            <person name="Benoit J.B."/>
            <person name="Sepulveda M.S."/>
            <person name="Poelchau M.F."/>
            <person name="Murali S.C."/>
            <person name="Chen S."/>
            <person name="Glastad K.M."/>
            <person name="Werren J.H."/>
            <person name="Vineis J.H."/>
            <person name="Bowen J.L."/>
            <person name="Friedrich M."/>
            <person name="Jones J."/>
            <person name="Robertson H.M."/>
            <person name="Feyereisen R."/>
            <person name="Mechler-Hickson A."/>
            <person name="Mathers N."/>
            <person name="Lee C.E."/>
            <person name="Colbourne J.K."/>
            <person name="Biales A."/>
            <person name="Johnston J.S."/>
            <person name="Wellborn G.A."/>
            <person name="Rosendale A.J."/>
            <person name="Cridge A.G."/>
            <person name="Munoz-Torres M.C."/>
            <person name="Bain P.A."/>
            <person name="Manny A.R."/>
            <person name="Major K.M."/>
            <person name="Lambert F.N."/>
            <person name="Vulpe C.D."/>
            <person name="Tuck P."/>
            <person name="Blalock B.J."/>
            <person name="Lin Y.-Y."/>
            <person name="Smith M.E."/>
            <person name="Ochoa-Acuna H."/>
            <person name="Chen M.-J.M."/>
            <person name="Childers C.P."/>
            <person name="Qu J."/>
            <person name="Dugan S."/>
            <person name="Lee S.L."/>
            <person name="Chao H."/>
            <person name="Dinh H."/>
            <person name="Han Y."/>
            <person name="Doddapaneni H."/>
            <person name="Worley K.C."/>
            <person name="Muzny D.M."/>
            <person name="Gibbs R.A."/>
            <person name="Richards S."/>
        </authorList>
    </citation>
    <scope>NUCLEOTIDE SEQUENCE</scope>
    <source>
        <strain evidence="3">HAZT.00-mixed</strain>
        <tissue evidence="3">Whole organism</tissue>
    </source>
</reference>
<proteinExistence type="predicted"/>
<keyword evidence="2" id="KW-0472">Membrane</keyword>
<dbReference type="GO" id="GO:0031012">
    <property type="term" value="C:extracellular matrix"/>
    <property type="evidence" value="ECO:0007669"/>
    <property type="project" value="TreeGrafter"/>
</dbReference>
<keyword evidence="2" id="KW-0812">Transmembrane</keyword>
<feature type="region of interest" description="Disordered" evidence="1">
    <location>
        <begin position="271"/>
        <end position="337"/>
    </location>
</feature>
<dbReference type="Pfam" id="PF01391">
    <property type="entry name" value="Collagen"/>
    <property type="match status" value="1"/>
</dbReference>
<dbReference type="GO" id="GO:0005615">
    <property type="term" value="C:extracellular space"/>
    <property type="evidence" value="ECO:0007669"/>
    <property type="project" value="TreeGrafter"/>
</dbReference>
<feature type="compositionally biased region" description="Basic and acidic residues" evidence="1">
    <location>
        <begin position="320"/>
        <end position="329"/>
    </location>
</feature>
<dbReference type="EMBL" id="JQDR03000651">
    <property type="protein sequence ID" value="KAA0203813.1"/>
    <property type="molecule type" value="Genomic_DNA"/>
</dbReference>
<dbReference type="GO" id="GO:0030198">
    <property type="term" value="P:extracellular matrix organization"/>
    <property type="evidence" value="ECO:0007669"/>
    <property type="project" value="TreeGrafter"/>
</dbReference>
<evidence type="ECO:0000256" key="1">
    <source>
        <dbReference type="SAM" id="MobiDB-lite"/>
    </source>
</evidence>
<dbReference type="InterPro" id="IPR050149">
    <property type="entry name" value="Collagen_superfamily"/>
</dbReference>